<dbReference type="SMART" id="SM00317">
    <property type="entry name" value="SET"/>
    <property type="match status" value="1"/>
</dbReference>
<feature type="compositionally biased region" description="Low complexity" evidence="9">
    <location>
        <begin position="635"/>
        <end position="647"/>
    </location>
</feature>
<keyword evidence="4" id="KW-0489">Methyltransferase</keyword>
<feature type="domain" description="SET" evidence="11">
    <location>
        <begin position="291"/>
        <end position="437"/>
    </location>
</feature>
<dbReference type="Pfam" id="PF17907">
    <property type="entry name" value="AWS"/>
    <property type="match status" value="1"/>
</dbReference>
<dbReference type="GO" id="GO:0032259">
    <property type="term" value="P:methylation"/>
    <property type="evidence" value="ECO:0007669"/>
    <property type="project" value="UniProtKB-KW"/>
</dbReference>
<keyword evidence="15" id="KW-1185">Reference proteome</keyword>
<dbReference type="PROSITE" id="PS50868">
    <property type="entry name" value="POST_SET"/>
    <property type="match status" value="1"/>
</dbReference>
<dbReference type="PROSITE" id="PS01159">
    <property type="entry name" value="WW_DOMAIN_1"/>
    <property type="match status" value="1"/>
</dbReference>
<dbReference type="EMBL" id="JAWQEG010003997">
    <property type="protein sequence ID" value="KAK3863521.1"/>
    <property type="molecule type" value="Genomic_DNA"/>
</dbReference>
<feature type="region of interest" description="Disordered" evidence="9">
    <location>
        <begin position="27"/>
        <end position="97"/>
    </location>
</feature>
<protein>
    <recommendedName>
        <fullName evidence="16">Histone-lysine N-methyltransferase SETD2</fullName>
    </recommendedName>
</protein>
<dbReference type="Pfam" id="PF00856">
    <property type="entry name" value="SET"/>
    <property type="match status" value="2"/>
</dbReference>
<feature type="compositionally biased region" description="Basic and acidic residues" evidence="9">
    <location>
        <begin position="1309"/>
        <end position="1337"/>
    </location>
</feature>
<keyword evidence="7" id="KW-0539">Nucleus</keyword>
<dbReference type="PANTHER" id="PTHR46711">
    <property type="entry name" value="HISTONE-LYSINE N-METHYLTRANSFERASE SETD2"/>
    <property type="match status" value="1"/>
</dbReference>
<evidence type="ECO:0000256" key="6">
    <source>
        <dbReference type="ARBA" id="ARBA00022691"/>
    </source>
</evidence>
<dbReference type="PROSITE" id="PS51215">
    <property type="entry name" value="AWS"/>
    <property type="match status" value="1"/>
</dbReference>
<dbReference type="InterPro" id="IPR036020">
    <property type="entry name" value="WW_dom_sf"/>
</dbReference>
<evidence type="ECO:0000313" key="14">
    <source>
        <dbReference type="EMBL" id="KAK3863521.1"/>
    </source>
</evidence>
<feature type="compositionally biased region" description="Pro residues" evidence="9">
    <location>
        <begin position="1181"/>
        <end position="1190"/>
    </location>
</feature>
<dbReference type="InterPro" id="IPR001202">
    <property type="entry name" value="WW_dom"/>
</dbReference>
<organism evidence="14 15">
    <name type="scientific">Petrolisthes cinctipes</name>
    <name type="common">Flat porcelain crab</name>
    <dbReference type="NCBI Taxonomy" id="88211"/>
    <lineage>
        <taxon>Eukaryota</taxon>
        <taxon>Metazoa</taxon>
        <taxon>Ecdysozoa</taxon>
        <taxon>Arthropoda</taxon>
        <taxon>Crustacea</taxon>
        <taxon>Multicrustacea</taxon>
        <taxon>Malacostraca</taxon>
        <taxon>Eumalacostraca</taxon>
        <taxon>Eucarida</taxon>
        <taxon>Decapoda</taxon>
        <taxon>Pleocyemata</taxon>
        <taxon>Anomura</taxon>
        <taxon>Galatheoidea</taxon>
        <taxon>Porcellanidae</taxon>
        <taxon>Petrolisthes</taxon>
    </lineage>
</organism>
<feature type="coiled-coil region" evidence="8">
    <location>
        <begin position="172"/>
        <end position="206"/>
    </location>
</feature>
<reference evidence="14" key="1">
    <citation type="submission" date="2023-10" db="EMBL/GenBank/DDBJ databases">
        <title>Genome assemblies of two species of porcelain crab, Petrolisthes cinctipes and Petrolisthes manimaculis (Anomura: Porcellanidae).</title>
        <authorList>
            <person name="Angst P."/>
        </authorList>
    </citation>
    <scope>NUCLEOTIDE SEQUENCE</scope>
    <source>
        <strain evidence="14">PB745_01</strain>
        <tissue evidence="14">Gill</tissue>
    </source>
</reference>
<dbReference type="PROSITE" id="PS50280">
    <property type="entry name" value="SET"/>
    <property type="match status" value="1"/>
</dbReference>
<evidence type="ECO:0008006" key="16">
    <source>
        <dbReference type="Google" id="ProtNLM"/>
    </source>
</evidence>
<feature type="domain" description="Post-SET" evidence="12">
    <location>
        <begin position="444"/>
        <end position="460"/>
    </location>
</feature>
<sequence>MHIPFISDITDDGSTFEIPGLSILAAQNNSSASEKSWRTKEREAESTGSELTVKGSYKAATEVMDVTDSNSQSTTRNRRDTVVAGSSVNKNNDVSESLKTTTNITRVDKCRGVKSDGKLDDDEFVMSGSKVEEIHLTGEEEEEEEEEETAPTEMKIDDVEDDVGEGKAEDAFGSKVEEVKFTEEELREMERKRQQAEEEKTKRNKEVVDQRLKSFTHLHDNLYLTEKRKSKRSKEVRRMVCDCSLSKEELVRGDEGCGDDCLNRLLMIECGSRCPLKDRCTNKRFQNREYGDVEVFNADEKGCGLRARTHLSPGTFIMEYVGEVFDMREFKRRRKEYARDHSAHFYFMALKSDQLIDATRKGNVSRFINHSCDPNAETQKSDQLIDATRKGNVSRFINHSCDPNAETQKWTVNGELRVGFFSKKQITAGDEINFDYRLERYGREPQRCYCGTSLCRGWLGEAPDEKTKEEKDEERRKEERDRRKREERRAFFEDIDLEDEIEKLNSHKLRNRQDTQDTLNLSRLLVRVEDYSGRTMLLQLLQTGEAACRRLFLDYHGLKVLWSLMADLTLARQHTLLKMEVLWSLMADLTLARQHTLLKMEILKTLECLPITNKTQLTDSRVLALVERWSIQQQPDPSTTTTSSTTSLPPPPPPPPPPVAPPPPTTVAIVESSDSDTNKKSSDTSEESDSEVETKATHNTLEASSADDSSMDSEVEQPPTVAAVSGKRRVVAAAEVVDEEESSDSNHSDGKESNTTTTTTAATTVTNTSSSTSKEGLKEDETASTTTTTTATVTTAAITVTTAAETTVTTAAATGVNVETDALEKKKEKELQELQDLHNSMVTLALKLLDNWKNLKEFFRIPKKERIEMMKEHEREVDRGYKEYLDREQDSDRDCERDRKDKDRDSWYSRRDYYDRRRRSPDRDKDRGDRGDRHPRTRNLIRDDRTLDSPKMSKEQRRQLFELKVQQEEEEAKQRKMQEEMWAMHVDRCRHLGHDPYLTPIFDPTYQYYWDPTAASWQPYTAGSGNTLLRHSVPIQDPNIPVPAGYGQQQQQQHNDGEGGSPLTLLLPGQPQGTLLLPGQPQGALHMGHHLPPGAGTDDPLNPANIPLPGEIPALSQASPSQPLPGQAVPCEGTPPQGAKVLSIPLPGEISNNNNNNNTVIQTQMEKITVTTTLDGDEDTPPPPPAPPGPVTLQLPPRWKIARDTRGHVYFYHVKTRTSQWDPPTLDRHNQLMAELLGSDSDSDTSSSDTSSSDTSDSEDFSSEEEEEEVVETVTRSEVSDGKMIRRVRGKKRRSEALVQERVISPIMEIDREAARRERREAKERAREEARQERQEEQQQQQNVQQQKDRLEASDSSGEGPQTKPDRYDNTNTTSSSSGGGGSGSGGSSSSSSSGGGGSEW</sequence>
<dbReference type="InterPro" id="IPR003616">
    <property type="entry name" value="Post-SET_dom"/>
</dbReference>
<feature type="compositionally biased region" description="Acidic residues" evidence="9">
    <location>
        <begin position="1256"/>
        <end position="1271"/>
    </location>
</feature>
<feature type="compositionally biased region" description="Pro residues" evidence="9">
    <location>
        <begin position="648"/>
        <end position="665"/>
    </location>
</feature>
<keyword evidence="3" id="KW-0158">Chromosome</keyword>
<dbReference type="CDD" id="cd19172">
    <property type="entry name" value="SET_SETD2"/>
    <property type="match status" value="1"/>
</dbReference>
<dbReference type="SMART" id="SM00570">
    <property type="entry name" value="AWS"/>
    <property type="match status" value="1"/>
</dbReference>
<feature type="region of interest" description="Disordered" evidence="9">
    <location>
        <begin position="629"/>
        <end position="788"/>
    </location>
</feature>
<evidence type="ECO:0000256" key="5">
    <source>
        <dbReference type="ARBA" id="ARBA00022679"/>
    </source>
</evidence>
<feature type="compositionally biased region" description="Low complexity" evidence="9">
    <location>
        <begin position="1244"/>
        <end position="1255"/>
    </location>
</feature>
<dbReference type="InterPro" id="IPR006560">
    <property type="entry name" value="AWS_dom"/>
</dbReference>
<dbReference type="PANTHER" id="PTHR46711:SF1">
    <property type="entry name" value="HISTONE-LYSINE N-METHYLTRANSFERASE SETD2"/>
    <property type="match status" value="1"/>
</dbReference>
<feature type="domain" description="WW" evidence="10">
    <location>
        <begin position="1193"/>
        <end position="1226"/>
    </location>
</feature>
<evidence type="ECO:0000313" key="15">
    <source>
        <dbReference type="Proteomes" id="UP001286313"/>
    </source>
</evidence>
<evidence type="ECO:0000256" key="4">
    <source>
        <dbReference type="ARBA" id="ARBA00022603"/>
    </source>
</evidence>
<feature type="region of interest" description="Disordered" evidence="9">
    <location>
        <begin position="918"/>
        <end position="956"/>
    </location>
</feature>
<evidence type="ECO:0000256" key="7">
    <source>
        <dbReference type="ARBA" id="ARBA00023242"/>
    </source>
</evidence>
<evidence type="ECO:0000256" key="2">
    <source>
        <dbReference type="ARBA" id="ARBA00004286"/>
    </source>
</evidence>
<feature type="domain" description="AWS" evidence="13">
    <location>
        <begin position="236"/>
        <end position="289"/>
    </location>
</feature>
<evidence type="ECO:0000259" key="12">
    <source>
        <dbReference type="PROSITE" id="PS50868"/>
    </source>
</evidence>
<keyword evidence="5" id="KW-0808">Transferase</keyword>
<name>A0AAE1EY62_PETCI</name>
<feature type="compositionally biased region" description="Basic and acidic residues" evidence="9">
    <location>
        <begin position="35"/>
        <end position="45"/>
    </location>
</feature>
<evidence type="ECO:0000256" key="3">
    <source>
        <dbReference type="ARBA" id="ARBA00022454"/>
    </source>
</evidence>
<feature type="compositionally biased region" description="Polar residues" evidence="9">
    <location>
        <begin position="84"/>
        <end position="97"/>
    </location>
</feature>
<evidence type="ECO:0000259" key="10">
    <source>
        <dbReference type="PROSITE" id="PS50020"/>
    </source>
</evidence>
<dbReference type="SUPFAM" id="SSF82199">
    <property type="entry name" value="SET domain"/>
    <property type="match status" value="2"/>
</dbReference>
<dbReference type="Gene3D" id="2.20.70.10">
    <property type="match status" value="1"/>
</dbReference>
<feature type="region of interest" description="Disordered" evidence="9">
    <location>
        <begin position="135"/>
        <end position="154"/>
    </location>
</feature>
<feature type="region of interest" description="Disordered" evidence="9">
    <location>
        <begin position="1173"/>
        <end position="1197"/>
    </location>
</feature>
<dbReference type="InterPro" id="IPR042294">
    <property type="entry name" value="SETD2_animal"/>
</dbReference>
<dbReference type="InterPro" id="IPR044437">
    <property type="entry name" value="SETD2/Set2_SET"/>
</dbReference>
<feature type="compositionally biased region" description="Acidic residues" evidence="9">
    <location>
        <begin position="139"/>
        <end position="150"/>
    </location>
</feature>
<dbReference type="GO" id="GO:0046975">
    <property type="term" value="F:histone H3K36 methyltransferase activity"/>
    <property type="evidence" value="ECO:0007669"/>
    <property type="project" value="InterPro"/>
</dbReference>
<dbReference type="Proteomes" id="UP001286313">
    <property type="component" value="Unassembled WGS sequence"/>
</dbReference>
<keyword evidence="8" id="KW-0175">Coiled coil</keyword>
<dbReference type="SMART" id="SM00456">
    <property type="entry name" value="WW"/>
    <property type="match status" value="1"/>
</dbReference>
<dbReference type="PROSITE" id="PS50020">
    <property type="entry name" value="WW_DOMAIN_2"/>
    <property type="match status" value="1"/>
</dbReference>
<proteinExistence type="predicted"/>
<dbReference type="GO" id="GO:0005634">
    <property type="term" value="C:nucleus"/>
    <property type="evidence" value="ECO:0007669"/>
    <property type="project" value="UniProtKB-SubCell"/>
</dbReference>
<evidence type="ECO:0000256" key="8">
    <source>
        <dbReference type="SAM" id="Coils"/>
    </source>
</evidence>
<dbReference type="SUPFAM" id="SSF51045">
    <property type="entry name" value="WW domain"/>
    <property type="match status" value="1"/>
</dbReference>
<dbReference type="SMART" id="SM00508">
    <property type="entry name" value="PostSET"/>
    <property type="match status" value="1"/>
</dbReference>
<evidence type="ECO:0000259" key="11">
    <source>
        <dbReference type="PROSITE" id="PS50280"/>
    </source>
</evidence>
<dbReference type="InterPro" id="IPR046341">
    <property type="entry name" value="SET_dom_sf"/>
</dbReference>
<evidence type="ECO:0000256" key="1">
    <source>
        <dbReference type="ARBA" id="ARBA00004123"/>
    </source>
</evidence>
<feature type="region of interest" description="Disordered" evidence="9">
    <location>
        <begin position="1238"/>
        <end position="1401"/>
    </location>
</feature>
<evidence type="ECO:0000259" key="13">
    <source>
        <dbReference type="PROSITE" id="PS51215"/>
    </source>
</evidence>
<comment type="caution">
    <text evidence="14">The sequence shown here is derived from an EMBL/GenBank/DDBJ whole genome shotgun (WGS) entry which is preliminary data.</text>
</comment>
<accession>A0AAE1EY62</accession>
<comment type="subcellular location">
    <subcellularLocation>
        <location evidence="2">Chromosome</location>
    </subcellularLocation>
    <subcellularLocation>
        <location evidence="1">Nucleus</location>
    </subcellularLocation>
</comment>
<evidence type="ECO:0000256" key="9">
    <source>
        <dbReference type="SAM" id="MobiDB-lite"/>
    </source>
</evidence>
<dbReference type="Gene3D" id="2.170.270.10">
    <property type="entry name" value="SET domain"/>
    <property type="match status" value="2"/>
</dbReference>
<dbReference type="GO" id="GO:0010468">
    <property type="term" value="P:regulation of gene expression"/>
    <property type="evidence" value="ECO:0007669"/>
    <property type="project" value="TreeGrafter"/>
</dbReference>
<dbReference type="InterPro" id="IPR001214">
    <property type="entry name" value="SET_dom"/>
</dbReference>
<feature type="compositionally biased region" description="Gly residues" evidence="9">
    <location>
        <begin position="1378"/>
        <end position="1387"/>
    </location>
</feature>
<dbReference type="GO" id="GO:0005694">
    <property type="term" value="C:chromosome"/>
    <property type="evidence" value="ECO:0007669"/>
    <property type="project" value="UniProtKB-SubCell"/>
</dbReference>
<feature type="compositionally biased region" description="Low complexity" evidence="9">
    <location>
        <begin position="753"/>
        <end position="773"/>
    </location>
</feature>
<keyword evidence="6" id="KW-0949">S-adenosyl-L-methionine</keyword>
<feature type="compositionally biased region" description="Basic residues" evidence="9">
    <location>
        <begin position="1285"/>
        <end position="1294"/>
    </location>
</feature>
<dbReference type="Pfam" id="PF00397">
    <property type="entry name" value="WW"/>
    <property type="match status" value="1"/>
</dbReference>
<dbReference type="CDD" id="cd00201">
    <property type="entry name" value="WW"/>
    <property type="match status" value="1"/>
</dbReference>
<feature type="region of interest" description="Disordered" evidence="9">
    <location>
        <begin position="1042"/>
        <end position="1062"/>
    </location>
</feature>
<gene>
    <name evidence="14" type="ORF">Pcinc_030719</name>
</gene>